<comment type="caution">
    <text evidence="2">The sequence shown here is derived from an EMBL/GenBank/DDBJ whole genome shotgun (WGS) entry which is preliminary data.</text>
</comment>
<feature type="signal peptide" evidence="1">
    <location>
        <begin position="1"/>
        <end position="26"/>
    </location>
</feature>
<gene>
    <name evidence="2" type="ORF">LX66_2513</name>
</gene>
<evidence type="ECO:0000313" key="3">
    <source>
        <dbReference type="Proteomes" id="UP000316778"/>
    </source>
</evidence>
<reference evidence="2 3" key="1">
    <citation type="journal article" date="2013" name="Stand. Genomic Sci.">
        <title>Genomic Encyclopedia of Type Strains, Phase I: The one thousand microbial genomes (KMG-I) project.</title>
        <authorList>
            <person name="Kyrpides N.C."/>
            <person name="Woyke T."/>
            <person name="Eisen J.A."/>
            <person name="Garrity G."/>
            <person name="Lilburn T.G."/>
            <person name="Beck B.J."/>
            <person name="Whitman W.B."/>
            <person name="Hugenholtz P."/>
            <person name="Klenk H.P."/>
        </authorList>
    </citation>
    <scope>NUCLEOTIDE SEQUENCE [LARGE SCALE GENOMIC DNA]</scope>
    <source>
        <strain evidence="2 3">DSM 13484</strain>
    </source>
</reference>
<organism evidence="2 3">
    <name type="scientific">Chitinophaga japonensis</name>
    <name type="common">Flexibacter japonensis</name>
    <dbReference type="NCBI Taxonomy" id="104662"/>
    <lineage>
        <taxon>Bacteria</taxon>
        <taxon>Pseudomonadati</taxon>
        <taxon>Bacteroidota</taxon>
        <taxon>Chitinophagia</taxon>
        <taxon>Chitinophagales</taxon>
        <taxon>Chitinophagaceae</taxon>
        <taxon>Chitinophaga</taxon>
    </lineage>
</organism>
<dbReference type="AlphaFoldDB" id="A0A562T583"/>
<keyword evidence="1" id="KW-0732">Signal</keyword>
<keyword evidence="2" id="KW-0378">Hydrolase</keyword>
<dbReference type="SUPFAM" id="SSF49464">
    <property type="entry name" value="Carboxypeptidase regulatory domain-like"/>
    <property type="match status" value="1"/>
</dbReference>
<dbReference type="Proteomes" id="UP000316778">
    <property type="component" value="Unassembled WGS sequence"/>
</dbReference>
<dbReference type="Pfam" id="PF13715">
    <property type="entry name" value="CarbopepD_reg_2"/>
    <property type="match status" value="1"/>
</dbReference>
<evidence type="ECO:0000256" key="1">
    <source>
        <dbReference type="SAM" id="SignalP"/>
    </source>
</evidence>
<proteinExistence type="predicted"/>
<feature type="chain" id="PRO_5021768594" evidence="1">
    <location>
        <begin position="27"/>
        <end position="241"/>
    </location>
</feature>
<sequence length="241" mass="28187">MNRMKKYISALLLGGSLLLAVQQLQAQVVVTGQLKDKDNNLVLPYASIINKTTGKRAYSDQGGFYRINANPRDLIVFSFVGYRPDSIVVRQMSGTETRNVELEVENRMLRSVEVTARYTPYQLDSIARYQQYAFILEKENKPLAGDNTPQGFGITFSPFTRFSRKEKQKREFKRIFEKAEQQRYVDSRYTPLLVSQVTGLKGDSLQLFMHSNYPDYETMRMMRHEDLIYWITDKYRAWKKD</sequence>
<keyword evidence="3" id="KW-1185">Reference proteome</keyword>
<keyword evidence="2" id="KW-0645">Protease</keyword>
<dbReference type="InterPro" id="IPR008969">
    <property type="entry name" value="CarboxyPept-like_regulatory"/>
</dbReference>
<evidence type="ECO:0000313" key="2">
    <source>
        <dbReference type="EMBL" id="TWI88428.1"/>
    </source>
</evidence>
<keyword evidence="2" id="KW-0121">Carboxypeptidase</keyword>
<accession>A0A562T583</accession>
<protein>
    <submittedName>
        <fullName evidence="2">Carboxypeptidase-like protein</fullName>
    </submittedName>
</protein>
<name>A0A562T583_CHIJA</name>
<dbReference type="EMBL" id="VLLG01000003">
    <property type="protein sequence ID" value="TWI88428.1"/>
    <property type="molecule type" value="Genomic_DNA"/>
</dbReference>
<dbReference type="GO" id="GO:0004180">
    <property type="term" value="F:carboxypeptidase activity"/>
    <property type="evidence" value="ECO:0007669"/>
    <property type="project" value="UniProtKB-KW"/>
</dbReference>